<reference evidence="3 4" key="1">
    <citation type="journal article" date="2016" name="Genome Biol. Evol.">
        <title>Gene Family Evolution Reflects Adaptation to Soil Environmental Stressors in the Genome of the Collembolan Orchesella cincta.</title>
        <authorList>
            <person name="Faddeeva-Vakhrusheva A."/>
            <person name="Derks M.F."/>
            <person name="Anvar S.Y."/>
            <person name="Agamennone V."/>
            <person name="Suring W."/>
            <person name="Smit S."/>
            <person name="van Straalen N.M."/>
            <person name="Roelofs D."/>
        </authorList>
    </citation>
    <scope>NUCLEOTIDE SEQUENCE [LARGE SCALE GENOMIC DNA]</scope>
    <source>
        <tissue evidence="3">Mixed pool</tissue>
    </source>
</reference>
<organism evidence="3 4">
    <name type="scientific">Orchesella cincta</name>
    <name type="common">Springtail</name>
    <name type="synonym">Podura cincta</name>
    <dbReference type="NCBI Taxonomy" id="48709"/>
    <lineage>
        <taxon>Eukaryota</taxon>
        <taxon>Metazoa</taxon>
        <taxon>Ecdysozoa</taxon>
        <taxon>Arthropoda</taxon>
        <taxon>Hexapoda</taxon>
        <taxon>Collembola</taxon>
        <taxon>Entomobryomorpha</taxon>
        <taxon>Entomobryoidea</taxon>
        <taxon>Orchesellidae</taxon>
        <taxon>Orchesellinae</taxon>
        <taxon>Orchesella</taxon>
    </lineage>
</organism>
<feature type="compositionally biased region" description="Polar residues" evidence="2">
    <location>
        <begin position="152"/>
        <end position="176"/>
    </location>
</feature>
<proteinExistence type="predicted"/>
<evidence type="ECO:0000256" key="1">
    <source>
        <dbReference type="SAM" id="Coils"/>
    </source>
</evidence>
<feature type="region of interest" description="Disordered" evidence="2">
    <location>
        <begin position="132"/>
        <end position="219"/>
    </location>
</feature>
<comment type="caution">
    <text evidence="3">The sequence shown here is derived from an EMBL/GenBank/DDBJ whole genome shotgun (WGS) entry which is preliminary data.</text>
</comment>
<feature type="compositionally biased region" description="Low complexity" evidence="2">
    <location>
        <begin position="133"/>
        <end position="148"/>
    </location>
</feature>
<evidence type="ECO:0000313" key="4">
    <source>
        <dbReference type="Proteomes" id="UP000094527"/>
    </source>
</evidence>
<dbReference type="Proteomes" id="UP000094527">
    <property type="component" value="Unassembled WGS sequence"/>
</dbReference>
<gene>
    <name evidence="3" type="ORF">Ocin01_03544</name>
</gene>
<evidence type="ECO:0000313" key="3">
    <source>
        <dbReference type="EMBL" id="ODN03139.1"/>
    </source>
</evidence>
<dbReference type="EMBL" id="LJIJ01000086">
    <property type="protein sequence ID" value="ODN03139.1"/>
    <property type="molecule type" value="Genomic_DNA"/>
</dbReference>
<name>A0A1D2ND21_ORCCI</name>
<feature type="coiled-coil region" evidence="1">
    <location>
        <begin position="73"/>
        <end position="117"/>
    </location>
</feature>
<keyword evidence="1" id="KW-0175">Coiled coil</keyword>
<protein>
    <submittedName>
        <fullName evidence="3">Uncharacterized protein</fullName>
    </submittedName>
</protein>
<evidence type="ECO:0000256" key="2">
    <source>
        <dbReference type="SAM" id="MobiDB-lite"/>
    </source>
</evidence>
<dbReference type="OMA" id="MCAMCTI"/>
<dbReference type="AlphaFoldDB" id="A0A1D2ND21"/>
<keyword evidence="4" id="KW-1185">Reference proteome</keyword>
<sequence>MNSAHTGKRCRKCGTQFRGTAKKEELCARCDVMGCEVPDDINEQFEQLAMETYGQNYQSLLPVSDVFSHKTRLSKLEKEIEQCNTSSQEKIRKKREIVRMREEIVAKEDLMESIKSKMLKICLAQNNQKKKSVSTTSTPCYSTPTYSPKRSPVSNKSSPVKWSPVKTTPQPGTSRSPKSHAKVTFAIRPRKSEEVNNNVPVTASSSSDEEGDDKKETPVLLTRSNSVRDRVKAFEDLGRRHSTSSYDAKKKMVSRNLTKSFNAVFS</sequence>
<accession>A0A1D2ND21</accession>